<accession>A0A9X3J023</accession>
<name>A0A9X3J023_9BACT</name>
<feature type="region of interest" description="Disordered" evidence="1">
    <location>
        <begin position="437"/>
        <end position="460"/>
    </location>
</feature>
<keyword evidence="4" id="KW-1185">Reference proteome</keyword>
<gene>
    <name evidence="3" type="ORF">OV079_32140</name>
</gene>
<protein>
    <recommendedName>
        <fullName evidence="2">FtsH ternary system domain-containing protein</fullName>
    </recommendedName>
</protein>
<dbReference type="RefSeq" id="WP_267772962.1">
    <property type="nucleotide sequence ID" value="NZ_JAPNKE010000002.1"/>
</dbReference>
<dbReference type="InterPro" id="IPR045486">
    <property type="entry name" value="fvmX7"/>
</dbReference>
<proteinExistence type="predicted"/>
<reference evidence="3" key="1">
    <citation type="submission" date="2022-11" db="EMBL/GenBank/DDBJ databases">
        <title>Minimal conservation of predation-associated metabolite biosynthetic gene clusters underscores biosynthetic potential of Myxococcota including descriptions for ten novel species: Archangium lansinium sp. nov., Myxococcus landrumus sp. nov., Nannocystis bai.</title>
        <authorList>
            <person name="Ahearne A."/>
            <person name="Stevens C."/>
            <person name="Phillips K."/>
        </authorList>
    </citation>
    <scope>NUCLEOTIDE SEQUENCE</scope>
    <source>
        <strain evidence="3">Na p29</strain>
    </source>
</reference>
<dbReference type="AlphaFoldDB" id="A0A9X3J023"/>
<dbReference type="EMBL" id="JAPNKE010000002">
    <property type="protein sequence ID" value="MCY1010136.1"/>
    <property type="molecule type" value="Genomic_DNA"/>
</dbReference>
<evidence type="ECO:0000256" key="1">
    <source>
        <dbReference type="SAM" id="MobiDB-lite"/>
    </source>
</evidence>
<evidence type="ECO:0000313" key="3">
    <source>
        <dbReference type="EMBL" id="MCY1010136.1"/>
    </source>
</evidence>
<feature type="domain" description="FtsH ternary system" evidence="2">
    <location>
        <begin position="104"/>
        <end position="384"/>
    </location>
</feature>
<organism evidence="3 4">
    <name type="scientific">Nannocystis pusilla</name>
    <dbReference type="NCBI Taxonomy" id="889268"/>
    <lineage>
        <taxon>Bacteria</taxon>
        <taxon>Pseudomonadati</taxon>
        <taxon>Myxococcota</taxon>
        <taxon>Polyangia</taxon>
        <taxon>Nannocystales</taxon>
        <taxon>Nannocystaceae</taxon>
        <taxon>Nannocystis</taxon>
    </lineage>
</organism>
<sequence length="1095" mass="119876">MRFCLLLTGTTSDGAALTVLLEAAPFLAERTWSVLLDRSGPGSALACEALDAVLADRLLPRGLPLATAVEEDETLVLTPLRGGAPTRWNLWKERTAPRFVEALRLRRLPGEPLVDEALFVMRSDSEAPRLLLERLLLLGRSDAQVVSFVDEAAAGSFAVKVKAPPIYLMMAARDGGGEIAVYGRNGGSPLWVAWSFEHPAAGPAAASLARMNQAALVDRDGQWVRTPADWRARAILDAVAPELAAPRVAMRSVESEVRFRVPIRLAPAALTDPDLWLLTPELLLELEPLIEVSTADELSRLTVARLTGADGTVYLLRERVRPGTPRMAGRVSDTLGVPGYSQVAGADNLYVPVGRRLMPVLRRDDLRALLGLERAHTVVITEDRDGPRVVTIVEVDEQPLQRWIDYVATDRRLELDKLLERSVFEFPEVTIEWPKEARPPAPKKPVIREGPVKRAPPPKPVVVEEPASAVDVDAAAHLRALREQVRTLERRVIAGGCDEPEVWQDLGEIKAQLGDGDEAADCFEMALLHGGPPYDEKLARRLVAATRGSDSDDALMEWVVADRRTPAEASRLGASLVARVATQRPPADEVMQLALPIFADPRLPVSRRLAWAVLAGWHRHARDRLGITRAKEAIVGGINERGLSELHDLPRFVRHALTREGDDNNHEEPAEARTDRLQQGQLIALEALWHEAAHAGLPDMDAPTAFLRLIFAVGFARLGARGLAQDLVAPVELELDVHEIPNRALFRLYMARLAHESSGGSAEVWTAEVTRTVEGVREPRLQQAVTWLQKRSMWLRTSGEEDSAPRATRYKLPPGVDVSGLAEVVSRELSSGTRSFDYLLAEAVDVCVRRALASGSDAVVAEVLASAEPGLGNIQILSHRAEAVAACIHGAASLGDDAMLGRLLEALVNIARSEKLGSARELVRATQRGLAALRRFGGLEPARALLEALARVHAYTSSDQIALSATVATGFVQIGEERVADEVLDSLCTQVLGNGLDYVTRAQGGLAVAQALRHWPNMTRVERFRRFVAELAAFRDTFTASRYFDTHKILILEAIVDSLADSRTRHSDRVQGFLDQEEHALRRRIVTDWSAVCGR</sequence>
<evidence type="ECO:0000259" key="2">
    <source>
        <dbReference type="Pfam" id="PF20005"/>
    </source>
</evidence>
<dbReference type="Pfam" id="PF20005">
    <property type="entry name" value="fvmX7"/>
    <property type="match status" value="1"/>
</dbReference>
<dbReference type="Proteomes" id="UP001150924">
    <property type="component" value="Unassembled WGS sequence"/>
</dbReference>
<evidence type="ECO:0000313" key="4">
    <source>
        <dbReference type="Proteomes" id="UP001150924"/>
    </source>
</evidence>
<comment type="caution">
    <text evidence="3">The sequence shown here is derived from an EMBL/GenBank/DDBJ whole genome shotgun (WGS) entry which is preliminary data.</text>
</comment>